<evidence type="ECO:0000256" key="2">
    <source>
        <dbReference type="ARBA" id="ARBA00006012"/>
    </source>
</evidence>
<evidence type="ECO:0000256" key="7">
    <source>
        <dbReference type="ARBA" id="ARBA00022989"/>
    </source>
</evidence>
<accession>A0A0D0E4U7</accession>
<dbReference type="Pfam" id="PF00005">
    <property type="entry name" value="ABC_tran"/>
    <property type="match status" value="2"/>
</dbReference>
<dbReference type="InterPro" id="IPR003439">
    <property type="entry name" value="ABC_transporter-like_ATP-bd"/>
</dbReference>
<dbReference type="InterPro" id="IPR043926">
    <property type="entry name" value="ABCG_dom"/>
</dbReference>
<feature type="transmembrane region" description="Helical" evidence="10">
    <location>
        <begin position="586"/>
        <end position="611"/>
    </location>
</feature>
<dbReference type="InParanoid" id="A0A0D0E4U7"/>
<evidence type="ECO:0000256" key="3">
    <source>
        <dbReference type="ARBA" id="ARBA00022448"/>
    </source>
</evidence>
<feature type="transmembrane region" description="Helical" evidence="10">
    <location>
        <begin position="617"/>
        <end position="639"/>
    </location>
</feature>
<dbReference type="InterPro" id="IPR017871">
    <property type="entry name" value="ABC_transporter-like_CS"/>
</dbReference>
<gene>
    <name evidence="12" type="ORF">PAXRUDRAFT_10912</name>
</gene>
<dbReference type="InterPro" id="IPR013525">
    <property type="entry name" value="ABC2_TM"/>
</dbReference>
<feature type="region of interest" description="Disordered" evidence="9">
    <location>
        <begin position="1"/>
        <end position="36"/>
    </location>
</feature>
<dbReference type="InterPro" id="IPR027417">
    <property type="entry name" value="P-loop_NTPase"/>
</dbReference>
<keyword evidence="3" id="KW-0813">Transport</keyword>
<feature type="transmembrane region" description="Helical" evidence="10">
    <location>
        <begin position="1295"/>
        <end position="1314"/>
    </location>
</feature>
<reference evidence="12 13" key="1">
    <citation type="submission" date="2014-04" db="EMBL/GenBank/DDBJ databases">
        <authorList>
            <consortium name="DOE Joint Genome Institute"/>
            <person name="Kuo A."/>
            <person name="Kohler A."/>
            <person name="Jargeat P."/>
            <person name="Nagy L.G."/>
            <person name="Floudas D."/>
            <person name="Copeland A."/>
            <person name="Barry K.W."/>
            <person name="Cichocki N."/>
            <person name="Veneault-Fourrey C."/>
            <person name="LaButti K."/>
            <person name="Lindquist E.A."/>
            <person name="Lipzen A."/>
            <person name="Lundell T."/>
            <person name="Morin E."/>
            <person name="Murat C."/>
            <person name="Sun H."/>
            <person name="Tunlid A."/>
            <person name="Henrissat B."/>
            <person name="Grigoriev I.V."/>
            <person name="Hibbett D.S."/>
            <person name="Martin F."/>
            <person name="Nordberg H.P."/>
            <person name="Cantor M.N."/>
            <person name="Hua S.X."/>
        </authorList>
    </citation>
    <scope>NUCLEOTIDE SEQUENCE [LARGE SCALE GENOMIC DNA]</scope>
    <source>
        <strain evidence="12 13">Ve08.2h10</strain>
    </source>
</reference>
<dbReference type="HOGENOM" id="CLU_000604_35_0_1"/>
<feature type="transmembrane region" description="Helical" evidence="10">
    <location>
        <begin position="1262"/>
        <end position="1283"/>
    </location>
</feature>
<feature type="transmembrane region" description="Helical" evidence="10">
    <location>
        <begin position="651"/>
        <end position="671"/>
    </location>
</feature>
<feature type="compositionally biased region" description="Low complexity" evidence="9">
    <location>
        <begin position="20"/>
        <end position="36"/>
    </location>
</feature>
<dbReference type="Proteomes" id="UP000054538">
    <property type="component" value="Unassembled WGS sequence"/>
</dbReference>
<feature type="transmembrane region" description="Helical" evidence="10">
    <location>
        <begin position="1321"/>
        <end position="1340"/>
    </location>
</feature>
<dbReference type="Pfam" id="PF14510">
    <property type="entry name" value="ABC_trans_N"/>
    <property type="match status" value="1"/>
</dbReference>
<keyword evidence="6" id="KW-0067">ATP-binding</keyword>
<keyword evidence="4 10" id="KW-0812">Transmembrane</keyword>
<feature type="transmembrane region" description="Helical" evidence="10">
    <location>
        <begin position="1215"/>
        <end position="1242"/>
    </location>
</feature>
<protein>
    <recommendedName>
        <fullName evidence="11">ABC transporter domain-containing protein</fullName>
    </recommendedName>
</protein>
<feature type="transmembrane region" description="Helical" evidence="10">
    <location>
        <begin position="757"/>
        <end position="776"/>
    </location>
</feature>
<keyword evidence="8 10" id="KW-0472">Membrane</keyword>
<dbReference type="InterPro" id="IPR034001">
    <property type="entry name" value="ABCG_PDR_1"/>
</dbReference>
<feature type="domain" description="ABC transporter" evidence="11">
    <location>
        <begin position="850"/>
        <end position="1087"/>
    </location>
</feature>
<proteinExistence type="inferred from homology"/>
<comment type="subcellular location">
    <subcellularLocation>
        <location evidence="1">Membrane</location>
        <topology evidence="1">Multi-pass membrane protein</topology>
    </subcellularLocation>
</comment>
<dbReference type="Gene3D" id="3.40.50.300">
    <property type="entry name" value="P-loop containing nucleotide triphosphate hydrolases"/>
    <property type="match status" value="2"/>
</dbReference>
<dbReference type="OrthoDB" id="2647101at2759"/>
<keyword evidence="13" id="KW-1185">Reference proteome</keyword>
<dbReference type="Pfam" id="PF06422">
    <property type="entry name" value="PDR_CDR"/>
    <property type="match status" value="1"/>
</dbReference>
<evidence type="ECO:0000256" key="1">
    <source>
        <dbReference type="ARBA" id="ARBA00004141"/>
    </source>
</evidence>
<dbReference type="CDD" id="cd03233">
    <property type="entry name" value="ABCG_PDR_domain1"/>
    <property type="match status" value="1"/>
</dbReference>
<evidence type="ECO:0000256" key="6">
    <source>
        <dbReference type="ARBA" id="ARBA00022840"/>
    </source>
</evidence>
<dbReference type="FunCoup" id="A0A0D0E4U7">
    <property type="interactions" value="95"/>
</dbReference>
<feature type="transmembrane region" description="Helical" evidence="10">
    <location>
        <begin position="1474"/>
        <end position="1491"/>
    </location>
</feature>
<sequence>MAPPGLPPYAQKQPPSQEQLSSTGLDSPPPSSTSSQSHIPLDFFDFIKFQEFHVPLTFHARNSIDSEAQPHASVKASGSWPLSFASNAVVDDNFDFETWLKYIVRWQVSGEDGIQARSLGVAFKDLRVVGIGARASFQPTVGSMFSPVAIMKSINTMRHPPFRDILSGFEGVVTPGEMLLVLGRPGSGCSTFLKTIANQRRDYHAVHGDVHYDSFTPEDIAERYRGDVIYCPEDDVHFPTLTVEQTLSFAATMRTPQKRLANQSREEYTKLVIEVLMRIFGLGHARNVVVGNADIETISGGEKKRVSIAEALACRGRIHVWDNSTRGLDASTALEFIRALRIATDIARVTTIVSLYQAGEQLYNHFDKVCVINEGKMAYFGPAKNARQYFIDMGYEPHDRQTTPEFLVAVTGPSSRKIRPGYEGSVLRTADDMAYYFKKSPLGQINQSSLDSYLRLYVNRSALKKAYHVSAKSECARHAPESRAYTLSVPMQVRAVMRRRWQILKGDWVTQAVQLGAQFFQGIIMGTVFFQVPTTTSAYFSRGSALFFVLFFNAISAMAEISDLFPPRAVVLRHQKAAMYHPFIESLARTVVDIPIAFVIETAFAVPLYFLTGLQHSAAQFLTFLLFVFAIALVMKAFFRSVAASFRAESSAVALAGVSIMLMALFTGYSIPRFSIVGPLRWITYLDPLRYAFESLLLNEFHTLNGTCTTLVPQGPAYVNIALANQACTAVGSQPGLATVDGDTFIYLSYGYEYRNLWKNFVIVCTFGVGCLAFYLTMTEFNTTSTFDTTVTLFKQESCAEITESTWELVDVERVTGEAYESGDAGTTTSSTSEEPAFKKSATMDIFSWKHLQYVVPLAGDGTRKLLDDVSGYVAPGKLTALMGESGAGKTTLLNVLAQRVSTGVVLGDCFVNSRALPADFQAQTGYCQQMDTHIPESTVREALLFSAKLRQPECVPMAEKEAYVDKCLKMCGLEAYADAIVGSLDVEHKKRTTIGVELAAKPKLLLFLDEPTSGLDSQSAWAIMSFLRKLAANGQAILCTIHQPSAELFQVFDRLLLLRKGGQTVYFGDIGERCSTLLEYFERNGAPHCGPDANPAEYMLDVIGAGAKGISSTDWHEVWKSSPEASWLDIEIERIDIGRETCPSLESGSATHSEFATSWINQFSVLTQRGFTSYWRSPTYILSKLILNIAAGVLVGLTFFHSDNTLLGIQNKLFSIFVATVLAVPLAQQLQSMFIAIRTVYEIRERPSKMYSLSALLTSQILIEIPWNILSSSLFFLCWYWAVGYETSRTGFSYLLYAIVFPLYYTTFGQATASMAPSAIIASFLSTSFFSFVITFNGVVQPFAWLGWWRWTYRISPFTYLIEGLLGQAIGRHPINCSPTELVTVQPPSGMTCGAYMGPYMSYAGGYLTNPDATFACRFCPFATTDQVMMLSYNIEYGHHWRDLCIMLGSVVFNVSGVLWVENWEYNWHDVRFVQIFAIFALTYLFRIRTGSPLRSLKNSLAQSTNGDLFHRTP</sequence>
<dbReference type="STRING" id="930991.A0A0D0E4U7"/>
<dbReference type="Pfam" id="PF01061">
    <property type="entry name" value="ABC2_membrane"/>
    <property type="match status" value="2"/>
</dbReference>
<dbReference type="Pfam" id="PF19055">
    <property type="entry name" value="ABC2_membrane_7"/>
    <property type="match status" value="1"/>
</dbReference>
<dbReference type="InterPro" id="IPR010929">
    <property type="entry name" value="PDR_CDR_ABC"/>
</dbReference>
<evidence type="ECO:0000256" key="5">
    <source>
        <dbReference type="ARBA" id="ARBA00022741"/>
    </source>
</evidence>
<comment type="similarity">
    <text evidence="2">Belongs to the ABC transporter superfamily. ABCG family. PDR (TC 3.A.1.205) subfamily.</text>
</comment>
<dbReference type="CDD" id="cd03232">
    <property type="entry name" value="ABCG_PDR_domain2"/>
    <property type="match status" value="1"/>
</dbReference>
<reference evidence="13" key="2">
    <citation type="submission" date="2015-01" db="EMBL/GenBank/DDBJ databases">
        <title>Evolutionary Origins and Diversification of the Mycorrhizal Mutualists.</title>
        <authorList>
            <consortium name="DOE Joint Genome Institute"/>
            <consortium name="Mycorrhizal Genomics Consortium"/>
            <person name="Kohler A."/>
            <person name="Kuo A."/>
            <person name="Nagy L.G."/>
            <person name="Floudas D."/>
            <person name="Copeland A."/>
            <person name="Barry K.W."/>
            <person name="Cichocki N."/>
            <person name="Veneault-Fourrey C."/>
            <person name="LaButti K."/>
            <person name="Lindquist E.A."/>
            <person name="Lipzen A."/>
            <person name="Lundell T."/>
            <person name="Morin E."/>
            <person name="Murat C."/>
            <person name="Riley R."/>
            <person name="Ohm R."/>
            <person name="Sun H."/>
            <person name="Tunlid A."/>
            <person name="Henrissat B."/>
            <person name="Grigoriev I.V."/>
            <person name="Hibbett D.S."/>
            <person name="Martin F."/>
        </authorList>
    </citation>
    <scope>NUCLEOTIDE SEQUENCE [LARGE SCALE GENOMIC DNA]</scope>
    <source>
        <strain evidence="13">Ve08.2h10</strain>
    </source>
</reference>
<dbReference type="GO" id="GO:0140359">
    <property type="term" value="F:ABC-type transporter activity"/>
    <property type="evidence" value="ECO:0007669"/>
    <property type="project" value="InterPro"/>
</dbReference>
<dbReference type="GO" id="GO:0005524">
    <property type="term" value="F:ATP binding"/>
    <property type="evidence" value="ECO:0007669"/>
    <property type="project" value="UniProtKB-KW"/>
</dbReference>
<evidence type="ECO:0000256" key="9">
    <source>
        <dbReference type="SAM" id="MobiDB-lite"/>
    </source>
</evidence>
<feature type="transmembrane region" description="Helical" evidence="10">
    <location>
        <begin position="1445"/>
        <end position="1462"/>
    </location>
</feature>
<dbReference type="FunFam" id="3.40.50.300:FF:000054">
    <property type="entry name" value="ABC multidrug transporter atrF"/>
    <property type="match status" value="1"/>
</dbReference>
<evidence type="ECO:0000256" key="8">
    <source>
        <dbReference type="ARBA" id="ARBA00023136"/>
    </source>
</evidence>
<dbReference type="PROSITE" id="PS50893">
    <property type="entry name" value="ABC_TRANSPORTER_2"/>
    <property type="match status" value="2"/>
</dbReference>
<dbReference type="PROSITE" id="PS00211">
    <property type="entry name" value="ABC_TRANSPORTER_1"/>
    <property type="match status" value="1"/>
</dbReference>
<organism evidence="12 13">
    <name type="scientific">Paxillus rubicundulus Ve08.2h10</name>
    <dbReference type="NCBI Taxonomy" id="930991"/>
    <lineage>
        <taxon>Eukaryota</taxon>
        <taxon>Fungi</taxon>
        <taxon>Dikarya</taxon>
        <taxon>Basidiomycota</taxon>
        <taxon>Agaricomycotina</taxon>
        <taxon>Agaricomycetes</taxon>
        <taxon>Agaricomycetidae</taxon>
        <taxon>Boletales</taxon>
        <taxon>Paxilineae</taxon>
        <taxon>Paxillaceae</taxon>
        <taxon>Paxillus</taxon>
    </lineage>
</organism>
<evidence type="ECO:0000256" key="10">
    <source>
        <dbReference type="SAM" id="Phobius"/>
    </source>
</evidence>
<dbReference type="GO" id="GO:0016020">
    <property type="term" value="C:membrane"/>
    <property type="evidence" value="ECO:0007669"/>
    <property type="project" value="UniProtKB-SubCell"/>
</dbReference>
<evidence type="ECO:0000256" key="4">
    <source>
        <dbReference type="ARBA" id="ARBA00022692"/>
    </source>
</evidence>
<keyword evidence="7 10" id="KW-1133">Transmembrane helix</keyword>
<feature type="transmembrane region" description="Helical" evidence="10">
    <location>
        <begin position="545"/>
        <end position="565"/>
    </location>
</feature>
<dbReference type="GO" id="GO:0016887">
    <property type="term" value="F:ATP hydrolysis activity"/>
    <property type="evidence" value="ECO:0007669"/>
    <property type="project" value="InterPro"/>
</dbReference>
<dbReference type="SUPFAM" id="SSF52540">
    <property type="entry name" value="P-loop containing nucleoside triphosphate hydrolases"/>
    <property type="match status" value="2"/>
</dbReference>
<name>A0A0D0E4U7_9AGAM</name>
<dbReference type="EMBL" id="KN824993">
    <property type="protein sequence ID" value="KIK96314.1"/>
    <property type="molecule type" value="Genomic_DNA"/>
</dbReference>
<dbReference type="SMART" id="SM00382">
    <property type="entry name" value="AAA"/>
    <property type="match status" value="2"/>
</dbReference>
<feature type="domain" description="ABC transporter" evidence="11">
    <location>
        <begin position="151"/>
        <end position="399"/>
    </location>
</feature>
<evidence type="ECO:0000313" key="12">
    <source>
        <dbReference type="EMBL" id="KIK96314.1"/>
    </source>
</evidence>
<evidence type="ECO:0000259" key="11">
    <source>
        <dbReference type="PROSITE" id="PS50893"/>
    </source>
</evidence>
<keyword evidence="5" id="KW-0547">Nucleotide-binding</keyword>
<dbReference type="InterPro" id="IPR003593">
    <property type="entry name" value="AAA+_ATPase"/>
</dbReference>
<evidence type="ECO:0000313" key="13">
    <source>
        <dbReference type="Proteomes" id="UP000054538"/>
    </source>
</evidence>
<feature type="transmembrane region" description="Helical" evidence="10">
    <location>
        <begin position="1186"/>
        <end position="1203"/>
    </location>
</feature>
<dbReference type="InterPro" id="IPR029481">
    <property type="entry name" value="ABC_trans_N"/>
</dbReference>
<dbReference type="InterPro" id="IPR034003">
    <property type="entry name" value="ABCG_PDR_2"/>
</dbReference>
<dbReference type="PANTHER" id="PTHR19241">
    <property type="entry name" value="ATP-BINDING CASSETTE TRANSPORTER"/>
    <property type="match status" value="1"/>
</dbReference>